<dbReference type="AlphaFoldDB" id="A0A9P8LYW9"/>
<gene>
    <name evidence="1" type="ORF">SS50377_20096</name>
</gene>
<dbReference type="KEGG" id="ssao:94294119"/>
<evidence type="ECO:0000313" key="2">
    <source>
        <dbReference type="Proteomes" id="UP000018208"/>
    </source>
</evidence>
<dbReference type="EMBL" id="AUWU02000001">
    <property type="protein sequence ID" value="KAH0576750.1"/>
    <property type="molecule type" value="Genomic_DNA"/>
</dbReference>
<name>A0A9P8LYW9_9EUKA</name>
<protein>
    <submittedName>
        <fullName evidence="1">Uncharacterized protein</fullName>
    </submittedName>
</protein>
<proteinExistence type="predicted"/>
<keyword evidence="2" id="KW-1185">Reference proteome</keyword>
<sequence>MEVISTLDLDFLKVIDTTPLKLSDNNFLLQLEFSLLILQNNPFSIISHLDFNAQIQQTRVVDYQNQTFIIVLTTSMNVQIFAFDNKIFKIAPHPRQSIQLDFSTYDIFAIQSGYFLVFNNSQLNMFSIQTGQKLCQLLGLVPNVLQIQKYFQHCECAVNIDLYTDFLDENEEKFGQSSIKKLAQLNNEYICDYCKTLNSKDKFDIIKILGLQDSDYYGNNALPSLLSLYAEYNVAETTQQNQWGYNIILDVSSDENIELIIGGNIPEIVYYQFPQIGISNCIKTNTFITVYPVDRILGLKQSTWLQESLFNNNIFKSTIGQNDCDLFSDDINDIKLVSKNNNNITLQCFSMLTGIFQITIITNTYKKGNVLDLFTSDINNLSSYENNYINQQLKTDISYKLLVYNAYINKDCLFNGVPQSYHTFLYTSNYIAFITKDGDLIQHKNKIIKSLYIGPEYFGIDQYNQSFMIWSNKKIQIIKLK</sequence>
<comment type="caution">
    <text evidence="1">The sequence shown here is derived from an EMBL/GenBank/DDBJ whole genome shotgun (WGS) entry which is preliminary data.</text>
</comment>
<organism evidence="1 2">
    <name type="scientific">Spironucleus salmonicida</name>
    <dbReference type="NCBI Taxonomy" id="348837"/>
    <lineage>
        <taxon>Eukaryota</taxon>
        <taxon>Metamonada</taxon>
        <taxon>Diplomonadida</taxon>
        <taxon>Hexamitidae</taxon>
        <taxon>Hexamitinae</taxon>
        <taxon>Spironucleus</taxon>
    </lineage>
</organism>
<dbReference type="Proteomes" id="UP000018208">
    <property type="component" value="Unassembled WGS sequence"/>
</dbReference>
<dbReference type="RefSeq" id="XP_067767523.1">
    <property type="nucleotide sequence ID" value="XM_067904041.1"/>
</dbReference>
<accession>A0A9P8LYW9</accession>
<evidence type="ECO:0000313" key="1">
    <source>
        <dbReference type="EMBL" id="KAH0576750.1"/>
    </source>
</evidence>
<dbReference type="GeneID" id="94294119"/>
<reference evidence="1 2" key="1">
    <citation type="journal article" date="2014" name="PLoS Genet.">
        <title>The Genome of Spironucleus salmonicida Highlights a Fish Pathogen Adapted to Fluctuating Environments.</title>
        <authorList>
            <person name="Xu F."/>
            <person name="Jerlstrom-Hultqvist J."/>
            <person name="Einarsson E."/>
            <person name="Astvaldsson A."/>
            <person name="Svard S.G."/>
            <person name="Andersson J.O."/>
        </authorList>
    </citation>
    <scope>NUCLEOTIDE SEQUENCE [LARGE SCALE GENOMIC DNA]</scope>
    <source>
        <strain evidence="1 2">ATCC 50377</strain>
    </source>
</reference>